<dbReference type="RefSeq" id="WP_379652859.1">
    <property type="nucleotide sequence ID" value="NZ_JBHTMB010000062.1"/>
</dbReference>
<keyword evidence="3" id="KW-1185">Reference proteome</keyword>
<evidence type="ECO:0000313" key="2">
    <source>
        <dbReference type="EMBL" id="MFD1233435.1"/>
    </source>
</evidence>
<feature type="domain" description="HTH cro/C1-type" evidence="1">
    <location>
        <begin position="10"/>
        <end position="76"/>
    </location>
</feature>
<name>A0ABW3VGD7_9PSEU</name>
<evidence type="ECO:0000259" key="1">
    <source>
        <dbReference type="Pfam" id="PF13443"/>
    </source>
</evidence>
<sequence>MARELDYRWHLRQVMAARGMFATTDLSAPLAERGIRLSSSQVYRLVVERPERLSLKVLVALLDILDCSMSELIEPVAVARPVVGSKAVGGGEVGVGDLRPKRARITATESPRPRGEG</sequence>
<protein>
    <submittedName>
        <fullName evidence="2">Helix-turn-helix domain-containing protein</fullName>
    </submittedName>
</protein>
<comment type="caution">
    <text evidence="2">The sequence shown here is derived from an EMBL/GenBank/DDBJ whole genome shotgun (WGS) entry which is preliminary data.</text>
</comment>
<reference evidence="3" key="1">
    <citation type="journal article" date="2019" name="Int. J. Syst. Evol. Microbiol.">
        <title>The Global Catalogue of Microorganisms (GCM) 10K type strain sequencing project: providing services to taxonomists for standard genome sequencing and annotation.</title>
        <authorList>
            <consortium name="The Broad Institute Genomics Platform"/>
            <consortium name="The Broad Institute Genome Sequencing Center for Infectious Disease"/>
            <person name="Wu L."/>
            <person name="Ma J."/>
        </authorList>
    </citation>
    <scope>NUCLEOTIDE SEQUENCE [LARGE SCALE GENOMIC DNA]</scope>
    <source>
        <strain evidence="3">CCUG 49018</strain>
    </source>
</reference>
<proteinExistence type="predicted"/>
<organism evidence="2 3">
    <name type="scientific">Pseudonocardia benzenivorans</name>
    <dbReference type="NCBI Taxonomy" id="228005"/>
    <lineage>
        <taxon>Bacteria</taxon>
        <taxon>Bacillati</taxon>
        <taxon>Actinomycetota</taxon>
        <taxon>Actinomycetes</taxon>
        <taxon>Pseudonocardiales</taxon>
        <taxon>Pseudonocardiaceae</taxon>
        <taxon>Pseudonocardia</taxon>
    </lineage>
</organism>
<gene>
    <name evidence="2" type="ORF">ACFQ34_09090</name>
</gene>
<accession>A0ABW3VGD7</accession>
<evidence type="ECO:0000313" key="3">
    <source>
        <dbReference type="Proteomes" id="UP001597182"/>
    </source>
</evidence>
<dbReference type="Pfam" id="PF13443">
    <property type="entry name" value="HTH_26"/>
    <property type="match status" value="1"/>
</dbReference>
<dbReference type="EMBL" id="JBHTMB010000062">
    <property type="protein sequence ID" value="MFD1233435.1"/>
    <property type="molecule type" value="Genomic_DNA"/>
</dbReference>
<dbReference type="InterPro" id="IPR001387">
    <property type="entry name" value="Cro/C1-type_HTH"/>
</dbReference>
<dbReference type="Proteomes" id="UP001597182">
    <property type="component" value="Unassembled WGS sequence"/>
</dbReference>